<dbReference type="InterPro" id="IPR011006">
    <property type="entry name" value="CheY-like_superfamily"/>
</dbReference>
<evidence type="ECO:0000256" key="4">
    <source>
        <dbReference type="ARBA" id="ARBA00023125"/>
    </source>
</evidence>
<dbReference type="InterPro" id="IPR001789">
    <property type="entry name" value="Sig_transdc_resp-reg_receiver"/>
</dbReference>
<dbReference type="AlphaFoldDB" id="A0A9D2UXC4"/>
<dbReference type="InterPro" id="IPR039420">
    <property type="entry name" value="WalR-like"/>
</dbReference>
<dbReference type="SUPFAM" id="SSF52172">
    <property type="entry name" value="CheY-like"/>
    <property type="match status" value="1"/>
</dbReference>
<comment type="caution">
    <text evidence="10">The sequence shown here is derived from an EMBL/GenBank/DDBJ whole genome shotgun (WGS) entry which is preliminary data.</text>
</comment>
<feature type="domain" description="Response regulatory" evidence="8">
    <location>
        <begin position="3"/>
        <end position="117"/>
    </location>
</feature>
<organism evidence="10 11">
    <name type="scientific">Slackia equolifaciens</name>
    <dbReference type="NCBI Taxonomy" id="498718"/>
    <lineage>
        <taxon>Bacteria</taxon>
        <taxon>Bacillati</taxon>
        <taxon>Actinomycetota</taxon>
        <taxon>Coriobacteriia</taxon>
        <taxon>Eggerthellales</taxon>
        <taxon>Eggerthellaceae</taxon>
        <taxon>Slackia</taxon>
    </lineage>
</organism>
<dbReference type="PANTHER" id="PTHR48111">
    <property type="entry name" value="REGULATOR OF RPOS"/>
    <property type="match status" value="1"/>
</dbReference>
<dbReference type="InterPro" id="IPR036388">
    <property type="entry name" value="WH-like_DNA-bd_sf"/>
</dbReference>
<keyword evidence="5" id="KW-0804">Transcription</keyword>
<dbReference type="SMART" id="SM00862">
    <property type="entry name" value="Trans_reg_C"/>
    <property type="match status" value="1"/>
</dbReference>
<keyword evidence="4 7" id="KW-0238">DNA-binding</keyword>
<dbReference type="InterPro" id="IPR001867">
    <property type="entry name" value="OmpR/PhoB-type_DNA-bd"/>
</dbReference>
<dbReference type="EMBL" id="DYWI01000119">
    <property type="protein sequence ID" value="HJF65722.1"/>
    <property type="molecule type" value="Genomic_DNA"/>
</dbReference>
<dbReference type="Gene3D" id="1.10.10.10">
    <property type="entry name" value="Winged helix-like DNA-binding domain superfamily/Winged helix DNA-binding domain"/>
    <property type="match status" value="1"/>
</dbReference>
<keyword evidence="1 6" id="KW-0597">Phosphoprotein</keyword>
<dbReference type="Pfam" id="PF00486">
    <property type="entry name" value="Trans_reg_C"/>
    <property type="match status" value="1"/>
</dbReference>
<dbReference type="GO" id="GO:0000156">
    <property type="term" value="F:phosphorelay response regulator activity"/>
    <property type="evidence" value="ECO:0007669"/>
    <property type="project" value="TreeGrafter"/>
</dbReference>
<accession>A0A9D2UXC4</accession>
<feature type="domain" description="OmpR/PhoB-type" evidence="9">
    <location>
        <begin position="133"/>
        <end position="233"/>
    </location>
</feature>
<dbReference type="PROSITE" id="PS50110">
    <property type="entry name" value="RESPONSE_REGULATORY"/>
    <property type="match status" value="1"/>
</dbReference>
<evidence type="ECO:0000313" key="10">
    <source>
        <dbReference type="EMBL" id="HJF65722.1"/>
    </source>
</evidence>
<evidence type="ECO:0000256" key="5">
    <source>
        <dbReference type="ARBA" id="ARBA00023163"/>
    </source>
</evidence>
<evidence type="ECO:0000256" key="3">
    <source>
        <dbReference type="ARBA" id="ARBA00023015"/>
    </source>
</evidence>
<evidence type="ECO:0000256" key="1">
    <source>
        <dbReference type="ARBA" id="ARBA00022553"/>
    </source>
</evidence>
<dbReference type="GO" id="GO:0000976">
    <property type="term" value="F:transcription cis-regulatory region binding"/>
    <property type="evidence" value="ECO:0007669"/>
    <property type="project" value="TreeGrafter"/>
</dbReference>
<dbReference type="GO" id="GO:0005829">
    <property type="term" value="C:cytosol"/>
    <property type="evidence" value="ECO:0007669"/>
    <property type="project" value="TreeGrafter"/>
</dbReference>
<reference evidence="10" key="1">
    <citation type="journal article" date="2021" name="PeerJ">
        <title>Extensive microbial diversity within the chicken gut microbiome revealed by metagenomics and culture.</title>
        <authorList>
            <person name="Gilroy R."/>
            <person name="Ravi A."/>
            <person name="Getino M."/>
            <person name="Pursley I."/>
            <person name="Horton D.L."/>
            <person name="Alikhan N.F."/>
            <person name="Baker D."/>
            <person name="Gharbi K."/>
            <person name="Hall N."/>
            <person name="Watson M."/>
            <person name="Adriaenssens E.M."/>
            <person name="Foster-Nyarko E."/>
            <person name="Jarju S."/>
            <person name="Secka A."/>
            <person name="Antonio M."/>
            <person name="Oren A."/>
            <person name="Chaudhuri R.R."/>
            <person name="La Ragione R."/>
            <person name="Hildebrand F."/>
            <person name="Pallen M.J."/>
        </authorList>
    </citation>
    <scope>NUCLEOTIDE SEQUENCE</scope>
    <source>
        <strain evidence="10">ChiGjej6B6-11269</strain>
    </source>
</reference>
<dbReference type="SMART" id="SM00448">
    <property type="entry name" value="REC"/>
    <property type="match status" value="1"/>
</dbReference>
<evidence type="ECO:0000256" key="6">
    <source>
        <dbReference type="PROSITE-ProRule" id="PRU00169"/>
    </source>
</evidence>
<dbReference type="CDD" id="cd00383">
    <property type="entry name" value="trans_reg_C"/>
    <property type="match status" value="1"/>
</dbReference>
<evidence type="ECO:0000313" key="11">
    <source>
        <dbReference type="Proteomes" id="UP000786989"/>
    </source>
</evidence>
<sequence>MNKVMLIDDDAALHAVIARVLERGGYSFCGAMDGESGMAMMAQEDPDLLILDVMLPDANGFDLCARLRAEGSLIPVIFLSGKTDIVDKTIGFRAGGDDYITKPFDPAELVLRIEACMRRALRDFEAAQVGRQTGTVQVGDLEICLDDYCVYANGTQVHLTAKEFEIVALLAGSPGKVFTVAQIQEGLWGAGETDSKSNSITVMVRKIRKKIEENPSEPRYLLTVQGVGYKFWNGR</sequence>
<keyword evidence="2" id="KW-0902">Two-component regulatory system</keyword>
<name>A0A9D2UXC4_9ACTN</name>
<dbReference type="Gene3D" id="3.40.50.2300">
    <property type="match status" value="1"/>
</dbReference>
<reference evidence="10" key="2">
    <citation type="submission" date="2021-09" db="EMBL/GenBank/DDBJ databases">
        <authorList>
            <person name="Gilroy R."/>
        </authorList>
    </citation>
    <scope>NUCLEOTIDE SEQUENCE</scope>
    <source>
        <strain evidence="10">ChiGjej6B6-11269</strain>
    </source>
</reference>
<evidence type="ECO:0000259" key="8">
    <source>
        <dbReference type="PROSITE" id="PS50110"/>
    </source>
</evidence>
<keyword evidence="3" id="KW-0805">Transcription regulation</keyword>
<evidence type="ECO:0000259" key="9">
    <source>
        <dbReference type="PROSITE" id="PS51755"/>
    </source>
</evidence>
<gene>
    <name evidence="10" type="ORF">K8U77_06365</name>
</gene>
<dbReference type="PROSITE" id="PS51755">
    <property type="entry name" value="OMPR_PHOB"/>
    <property type="match status" value="1"/>
</dbReference>
<feature type="modified residue" description="4-aspartylphosphate" evidence="6">
    <location>
        <position position="52"/>
    </location>
</feature>
<dbReference type="GO" id="GO:0006355">
    <property type="term" value="P:regulation of DNA-templated transcription"/>
    <property type="evidence" value="ECO:0007669"/>
    <property type="project" value="InterPro"/>
</dbReference>
<dbReference type="Proteomes" id="UP000786989">
    <property type="component" value="Unassembled WGS sequence"/>
</dbReference>
<evidence type="ECO:0000256" key="2">
    <source>
        <dbReference type="ARBA" id="ARBA00023012"/>
    </source>
</evidence>
<dbReference type="CDD" id="cd17574">
    <property type="entry name" value="REC_OmpR"/>
    <property type="match status" value="1"/>
</dbReference>
<dbReference type="SUPFAM" id="SSF46894">
    <property type="entry name" value="C-terminal effector domain of the bipartite response regulators"/>
    <property type="match status" value="1"/>
</dbReference>
<dbReference type="Gene3D" id="6.10.250.690">
    <property type="match status" value="1"/>
</dbReference>
<protein>
    <submittedName>
        <fullName evidence="10">Response regulator transcription factor</fullName>
    </submittedName>
</protein>
<dbReference type="PANTHER" id="PTHR48111:SF1">
    <property type="entry name" value="TWO-COMPONENT RESPONSE REGULATOR ORR33"/>
    <property type="match status" value="1"/>
</dbReference>
<evidence type="ECO:0000256" key="7">
    <source>
        <dbReference type="PROSITE-ProRule" id="PRU01091"/>
    </source>
</evidence>
<dbReference type="Pfam" id="PF00072">
    <property type="entry name" value="Response_reg"/>
    <property type="match status" value="1"/>
</dbReference>
<proteinExistence type="predicted"/>
<feature type="DNA-binding region" description="OmpR/PhoB-type" evidence="7">
    <location>
        <begin position="133"/>
        <end position="233"/>
    </location>
</feature>
<dbReference type="InterPro" id="IPR016032">
    <property type="entry name" value="Sig_transdc_resp-reg_C-effctor"/>
</dbReference>
<dbReference type="GO" id="GO:0032993">
    <property type="term" value="C:protein-DNA complex"/>
    <property type="evidence" value="ECO:0007669"/>
    <property type="project" value="TreeGrafter"/>
</dbReference>